<dbReference type="InterPro" id="IPR050618">
    <property type="entry name" value="Ubq-SigPath_Reg"/>
</dbReference>
<feature type="region of interest" description="Disordered" evidence="1">
    <location>
        <begin position="530"/>
        <end position="557"/>
    </location>
</feature>
<feature type="region of interest" description="Disordered" evidence="1">
    <location>
        <begin position="484"/>
        <end position="505"/>
    </location>
</feature>
<organism evidence="4 5">
    <name type="scientific">Clathrus columnatus</name>
    <dbReference type="NCBI Taxonomy" id="1419009"/>
    <lineage>
        <taxon>Eukaryota</taxon>
        <taxon>Fungi</taxon>
        <taxon>Dikarya</taxon>
        <taxon>Basidiomycota</taxon>
        <taxon>Agaricomycotina</taxon>
        <taxon>Agaricomycetes</taxon>
        <taxon>Phallomycetidae</taxon>
        <taxon>Phallales</taxon>
        <taxon>Clathraceae</taxon>
        <taxon>Clathrus</taxon>
    </lineage>
</organism>
<evidence type="ECO:0000259" key="2">
    <source>
        <dbReference type="PROSITE" id="PS50188"/>
    </source>
</evidence>
<accession>A0AAV5AL99</accession>
<dbReference type="PROSITE" id="PS50897">
    <property type="entry name" value="CTLH"/>
    <property type="match status" value="1"/>
</dbReference>
<feature type="compositionally biased region" description="Basic and acidic residues" evidence="1">
    <location>
        <begin position="484"/>
        <end position="499"/>
    </location>
</feature>
<name>A0AAV5AL99_9AGAM</name>
<feature type="region of interest" description="Disordered" evidence="1">
    <location>
        <begin position="215"/>
        <end position="261"/>
    </location>
</feature>
<evidence type="ECO:0000313" key="4">
    <source>
        <dbReference type="EMBL" id="GJJ13868.1"/>
    </source>
</evidence>
<evidence type="ECO:0000259" key="3">
    <source>
        <dbReference type="PROSITE" id="PS50897"/>
    </source>
</evidence>
<dbReference type="Gene3D" id="2.60.120.920">
    <property type="match status" value="1"/>
</dbReference>
<gene>
    <name evidence="4" type="ORF">Clacol_008125</name>
</gene>
<evidence type="ECO:0000313" key="5">
    <source>
        <dbReference type="Proteomes" id="UP001050691"/>
    </source>
</evidence>
<proteinExistence type="predicted"/>
<dbReference type="EMBL" id="BPWL01000009">
    <property type="protein sequence ID" value="GJJ13868.1"/>
    <property type="molecule type" value="Genomic_DNA"/>
</dbReference>
<feature type="compositionally biased region" description="Low complexity" evidence="1">
    <location>
        <begin position="11"/>
        <end position="26"/>
    </location>
</feature>
<dbReference type="SUPFAM" id="SSF49899">
    <property type="entry name" value="Concanavalin A-like lectins/glucanases"/>
    <property type="match status" value="1"/>
</dbReference>
<evidence type="ECO:0008006" key="6">
    <source>
        <dbReference type="Google" id="ProtNLM"/>
    </source>
</evidence>
<dbReference type="Pfam" id="PF10607">
    <property type="entry name" value="CTLH"/>
    <property type="match status" value="1"/>
</dbReference>
<evidence type="ECO:0000256" key="1">
    <source>
        <dbReference type="SAM" id="MobiDB-lite"/>
    </source>
</evidence>
<dbReference type="PROSITE" id="PS50188">
    <property type="entry name" value="B302_SPRY"/>
    <property type="match status" value="1"/>
</dbReference>
<feature type="compositionally biased region" description="Polar residues" evidence="1">
    <location>
        <begin position="100"/>
        <end position="114"/>
    </location>
</feature>
<dbReference type="InterPro" id="IPR043136">
    <property type="entry name" value="B30.2/SPRY_sf"/>
</dbReference>
<dbReference type="InterPro" id="IPR001870">
    <property type="entry name" value="B30.2/SPRY"/>
</dbReference>
<dbReference type="InterPro" id="IPR013320">
    <property type="entry name" value="ConA-like_dom_sf"/>
</dbReference>
<dbReference type="Pfam" id="PF00622">
    <property type="entry name" value="SPRY"/>
    <property type="match status" value="1"/>
</dbReference>
<dbReference type="AlphaFoldDB" id="A0AAV5AL99"/>
<feature type="domain" description="B30.2/SPRY" evidence="2">
    <location>
        <begin position="252"/>
        <end position="442"/>
    </location>
</feature>
<dbReference type="InterPro" id="IPR006595">
    <property type="entry name" value="CTLH_C"/>
</dbReference>
<comment type="caution">
    <text evidence="4">The sequence shown here is derived from an EMBL/GenBank/DDBJ whole genome shotgun (WGS) entry which is preliminary data.</text>
</comment>
<dbReference type="Proteomes" id="UP001050691">
    <property type="component" value="Unassembled WGS sequence"/>
</dbReference>
<dbReference type="SMART" id="SM00449">
    <property type="entry name" value="SPRY"/>
    <property type="match status" value="1"/>
</dbReference>
<sequence length="894" mass="96821">MAGIGRPGPLSSSSTSSSLSSHGSTTRIDDLLNITVNMHPPRRNPRASLDQSQIPLSINTTTSRRASFNSSNGSNSIFVPRVVRGTPFLPSSSAPSGSSVLTFPPSNVGTTGTTPVLPASSTRNPSLSPTRSRRPPSSSTNTQHSSNVSHRTVSAPIPYQTPIIIPPPSLHATSFPRPSYLEHSAFRHILLSEPELVISPPPEPYRLQPLHASAAATKLRRPTSSETNISDEDSNSERGESTARSAGGRGRASTPSVPRKPAVDAFMRLPTRWSDGDDRYPSLSVSVDGRDLTFHGSMLSGDKDAAAARTNCCIPPACGVYYYEIKILNKGQKGHIGIGFGVRTVKLSKLPGLDKKSWGYHGEDGFSFASEGEGSVYGPKFTTGDVVGCGIDFSTGQAFFTNNGRLIGPVFNNLTSAGELYPTVGLRTPNESIRANFGQEPFMFDIESHVEQIRNQMWEHVMRYRIGIKAIGGASFFIRQEEKAANGKEEKKDGKKIATDEESQGEYIEAPMHDLIMGYLSHQGYSRTAHAMKQQFEKRSKRSTPENGASEDPMDKDGALQLKEEEKELVEMVIDSESTVPKGFDMNMDETPHHLSESAIRQNIIRSITCGKIDAALAQTRKFYPDVLELDGGMILFKLRCRQFVELVLEAARVSKKTVQTQQKGKEREVQVQVVDQDGMDVDDDRTNIPDAEMLSNGNSVETDDAVSTLNGTNGTSSKPLNGATIPSLSTPITASQALLQTALTLGQALQADYKGDPRPEVQNIYKRTLGLVAYEDPFGDDEGGSEIDPSLTIREGGGLASENGSGTTVNLALRVGGKRKQAIPEAIREMASPSARGKLSEEVNKAILESQGRPPHPALERLYRHTQACVVQLAWLGVGAAAFADMPKEFLEN</sequence>
<reference evidence="4" key="1">
    <citation type="submission" date="2021-10" db="EMBL/GenBank/DDBJ databases">
        <title>De novo Genome Assembly of Clathrus columnatus (Basidiomycota, Fungi) Using Illumina and Nanopore Sequence Data.</title>
        <authorList>
            <person name="Ogiso-Tanaka E."/>
            <person name="Itagaki H."/>
            <person name="Hosoya T."/>
            <person name="Hosaka K."/>
        </authorList>
    </citation>
    <scope>NUCLEOTIDE SEQUENCE</scope>
    <source>
        <strain evidence="4">MO-923</strain>
    </source>
</reference>
<feature type="region of interest" description="Disordered" evidence="1">
    <location>
        <begin position="90"/>
        <end position="151"/>
    </location>
</feature>
<dbReference type="InterPro" id="IPR035782">
    <property type="entry name" value="SPRY_RanBP9/10"/>
</dbReference>
<keyword evidence="5" id="KW-1185">Reference proteome</keyword>
<feature type="compositionally biased region" description="Low complexity" evidence="1">
    <location>
        <begin position="120"/>
        <end position="142"/>
    </location>
</feature>
<protein>
    <recommendedName>
        <fullName evidence="6">SPRY-domain-containing protein</fullName>
    </recommendedName>
</protein>
<feature type="region of interest" description="Disordered" evidence="1">
    <location>
        <begin position="1"/>
        <end position="27"/>
    </location>
</feature>
<dbReference type="CDD" id="cd12909">
    <property type="entry name" value="SPRY_RanBP9_10"/>
    <property type="match status" value="1"/>
</dbReference>
<feature type="domain" description="CTLH" evidence="3">
    <location>
        <begin position="597"/>
        <end position="655"/>
    </location>
</feature>
<feature type="compositionally biased region" description="Low complexity" evidence="1">
    <location>
        <begin position="90"/>
        <end position="99"/>
    </location>
</feature>
<dbReference type="InterPro" id="IPR024964">
    <property type="entry name" value="CTLH/CRA"/>
</dbReference>
<dbReference type="SMART" id="SM00668">
    <property type="entry name" value="CTLH"/>
    <property type="match status" value="1"/>
</dbReference>
<dbReference type="InterPro" id="IPR003877">
    <property type="entry name" value="SPRY_dom"/>
</dbReference>
<dbReference type="PANTHER" id="PTHR12864">
    <property type="entry name" value="RAN BINDING PROTEIN 9-RELATED"/>
    <property type="match status" value="1"/>
</dbReference>